<protein>
    <submittedName>
        <fullName evidence="1">Serpin B6-like</fullName>
    </submittedName>
</protein>
<keyword evidence="2" id="KW-1185">Reference proteome</keyword>
<dbReference type="AlphaFoldDB" id="I3MSD4"/>
<name>I3MSD4_ICTTR</name>
<reference evidence="1" key="2">
    <citation type="submission" date="2025-08" db="UniProtKB">
        <authorList>
            <consortium name="Ensembl"/>
        </authorList>
    </citation>
    <scope>IDENTIFICATION</scope>
</reference>
<sequence>MDPLLEAIGTFALNLLKT</sequence>
<dbReference type="InParanoid" id="I3MSD4"/>
<reference evidence="1" key="3">
    <citation type="submission" date="2025-09" db="UniProtKB">
        <authorList>
            <consortium name="Ensembl"/>
        </authorList>
    </citation>
    <scope>IDENTIFICATION</scope>
</reference>
<evidence type="ECO:0000313" key="2">
    <source>
        <dbReference type="Proteomes" id="UP000005215"/>
    </source>
</evidence>
<dbReference type="HOGENOM" id="CLU_023330_0_1_1"/>
<accession>I3MSD4</accession>
<gene>
    <name evidence="1" type="primary">LOC101973708</name>
</gene>
<proteinExistence type="predicted"/>
<dbReference type="EMBL" id="AGTP01118126">
    <property type="status" value="NOT_ANNOTATED_CDS"/>
    <property type="molecule type" value="Genomic_DNA"/>
</dbReference>
<dbReference type="EMBL" id="AGTP01118125">
    <property type="status" value="NOT_ANNOTATED_CDS"/>
    <property type="molecule type" value="Genomic_DNA"/>
</dbReference>
<dbReference type="Proteomes" id="UP000005215">
    <property type="component" value="Unassembled WGS sequence"/>
</dbReference>
<reference evidence="2" key="1">
    <citation type="submission" date="2011-11" db="EMBL/GenBank/DDBJ databases">
        <title>The Draft Genome of Spermophilus tridecemlineatus.</title>
        <authorList>
            <consortium name="The Broad Institute Genome Assembly &amp; Analysis Group"/>
            <consortium name="Computational R&amp;D Group"/>
            <consortium name="and Sequencing Platform"/>
            <person name="Di Palma F."/>
            <person name="Alfoldi J."/>
            <person name="Johnson J."/>
            <person name="Berlin A."/>
            <person name="Gnerre S."/>
            <person name="Jaffe D."/>
            <person name="MacCallum I."/>
            <person name="Young S."/>
            <person name="Walker B.J."/>
            <person name="Lindblad-Toh K."/>
        </authorList>
    </citation>
    <scope>NUCLEOTIDE SEQUENCE [LARGE SCALE GENOMIC DNA]</scope>
</reference>
<dbReference type="Ensembl" id="ENSSTOT00000027222.2">
    <property type="protein sequence ID" value="ENSSTOP00000015029.2"/>
    <property type="gene ID" value="ENSSTOG00000025702.2"/>
</dbReference>
<evidence type="ECO:0000313" key="1">
    <source>
        <dbReference type="Ensembl" id="ENSSTOP00000015029.2"/>
    </source>
</evidence>
<organism evidence="1 2">
    <name type="scientific">Ictidomys tridecemlineatus</name>
    <name type="common">Thirteen-lined ground squirrel</name>
    <name type="synonym">Spermophilus tridecemlineatus</name>
    <dbReference type="NCBI Taxonomy" id="43179"/>
    <lineage>
        <taxon>Eukaryota</taxon>
        <taxon>Metazoa</taxon>
        <taxon>Chordata</taxon>
        <taxon>Craniata</taxon>
        <taxon>Vertebrata</taxon>
        <taxon>Euteleostomi</taxon>
        <taxon>Mammalia</taxon>
        <taxon>Eutheria</taxon>
        <taxon>Euarchontoglires</taxon>
        <taxon>Glires</taxon>
        <taxon>Rodentia</taxon>
        <taxon>Sciuromorpha</taxon>
        <taxon>Sciuridae</taxon>
        <taxon>Xerinae</taxon>
        <taxon>Marmotini</taxon>
        <taxon>Ictidomys</taxon>
    </lineage>
</organism>